<protein>
    <submittedName>
        <fullName evidence="2">GSCFA domain protein</fullName>
    </submittedName>
</protein>
<proteinExistence type="predicted"/>
<dbReference type="EMBL" id="AFHG01000053">
    <property type="protein sequence ID" value="EGK70785.1"/>
    <property type="molecule type" value="Genomic_DNA"/>
</dbReference>
<evidence type="ECO:0000313" key="3">
    <source>
        <dbReference type="Proteomes" id="UP000005019"/>
    </source>
</evidence>
<keyword evidence="3" id="KW-1185">Reference proteome</keyword>
<dbReference type="STRING" id="1000565.METUNv1_03007"/>
<evidence type="ECO:0000313" key="2">
    <source>
        <dbReference type="EMBL" id="EGK70785.1"/>
    </source>
</evidence>
<dbReference type="Proteomes" id="UP000005019">
    <property type="component" value="Unassembled WGS sequence"/>
</dbReference>
<gene>
    <name evidence="2" type="ORF">METUNv1_03007</name>
</gene>
<evidence type="ECO:0000259" key="1">
    <source>
        <dbReference type="Pfam" id="PF08885"/>
    </source>
</evidence>
<dbReference type="OrthoDB" id="369216at2"/>
<comment type="caution">
    <text evidence="2">The sequence shown here is derived from an EMBL/GenBank/DDBJ whole genome shotgun (WGS) entry which is preliminary data.</text>
</comment>
<dbReference type="SUPFAM" id="SSF52266">
    <property type="entry name" value="SGNH hydrolase"/>
    <property type="match status" value="1"/>
</dbReference>
<accession>F5RFD3</accession>
<dbReference type="eggNOG" id="COG0455">
    <property type="taxonomic scope" value="Bacteria"/>
</dbReference>
<name>F5RFD3_METUF</name>
<dbReference type="Pfam" id="PF08885">
    <property type="entry name" value="GSCFA"/>
    <property type="match status" value="1"/>
</dbReference>
<organism evidence="2 3">
    <name type="scientific">Methyloversatilis universalis (strain ATCC BAA-1314 / DSM 25237 / JCM 13912 / CCUG 52030 / FAM5)</name>
    <dbReference type="NCBI Taxonomy" id="1000565"/>
    <lineage>
        <taxon>Bacteria</taxon>
        <taxon>Pseudomonadati</taxon>
        <taxon>Pseudomonadota</taxon>
        <taxon>Betaproteobacteria</taxon>
        <taxon>Nitrosomonadales</taxon>
        <taxon>Sterolibacteriaceae</taxon>
        <taxon>Methyloversatilis</taxon>
    </lineage>
</organism>
<dbReference type="InterPro" id="IPR014982">
    <property type="entry name" value="GSCFA"/>
</dbReference>
<reference evidence="2 3" key="1">
    <citation type="journal article" date="2011" name="J. Bacteriol.">
        <title>Genome sequence of Methyloversatilis universalis FAM5T, a methylotrophic representative of the order Rhodocyclales.</title>
        <authorList>
            <person name="Kittichotirat W."/>
            <person name="Good N.M."/>
            <person name="Hall R."/>
            <person name="Bringel F."/>
            <person name="Lajus A."/>
            <person name="Medigue C."/>
            <person name="Smalley N.E."/>
            <person name="Beck D."/>
            <person name="Bumgarner R."/>
            <person name="Vuilleumier S."/>
            <person name="Kalyuzhnaya M.G."/>
        </authorList>
    </citation>
    <scope>NUCLEOTIDE SEQUENCE [LARGE SCALE GENOMIC DNA]</scope>
    <source>
        <strain evidence="3">ATCC BAA-1314 / JCM 13912 / FAM5</strain>
    </source>
</reference>
<dbReference type="RefSeq" id="WP_008063116.1">
    <property type="nucleotide sequence ID" value="NZ_AFHG01000053.1"/>
</dbReference>
<dbReference type="AlphaFoldDB" id="F5RFD3"/>
<sequence length="347" mass="38760">MPHPYSALPDSAFWSRTVGAGGFDMNSVPAVTDGFVIHPEDKVVSAGSCFAQHLARLLPTRGFRYLVTETGPEERLFGVYPARFGNVYTVRQLRQLFERAYGLFEPKDEAWRWGEVWVDPFRPNVEPAGFATREALLADRVSHLAAVRRMFEQCDVFVFTLGMTEAWVSDADGAVFPLAPGVHGEPEDGATCHFHNFSVPEMVDDLQCFVHRLRLLNPSVKLVLSVSPVSIAATYEPRHVLVSNSYTKAALRVVADMAVRGDARASYFPSYECAAGHHTAGRYFQPDMRHITPEGVHDVVEYFTRLYLTADSPGETSVLDTPPAQTTRSERDQWYAVWCDEELLAAP</sequence>
<feature type="domain" description="GSCFA" evidence="1">
    <location>
        <begin position="42"/>
        <end position="303"/>
    </location>
</feature>